<keyword evidence="6" id="KW-1185">Reference proteome</keyword>
<dbReference type="EMBL" id="KI545946">
    <property type="protein sequence ID" value="EST49584.1"/>
    <property type="molecule type" value="Genomic_DNA"/>
</dbReference>
<evidence type="ECO:0000313" key="2">
    <source>
        <dbReference type="EMBL" id="EST44677.1"/>
    </source>
</evidence>
<dbReference type="SUPFAM" id="SSF46689">
    <property type="entry name" value="Homeodomain-like"/>
    <property type="match status" value="1"/>
</dbReference>
<gene>
    <name evidence="3" type="ORF">SS50377_10052</name>
    <name evidence="2" type="ORF">SS50377_15455</name>
    <name evidence="1" type="ORF">SS50377_16082</name>
    <name evidence="4" type="ORF">SS50377_24786</name>
    <name evidence="5" type="ORF">SS50377_24806</name>
</gene>
<reference evidence="1 4" key="1">
    <citation type="journal article" date="2014" name="PLoS Genet.">
        <title>The Genome of Spironucleus salmonicida Highlights a Fish Pathogen Adapted to Fluctuating Environments.</title>
        <authorList>
            <person name="Xu F."/>
            <person name="Jerlstrom-Hultqvist J."/>
            <person name="Einarsson E."/>
            <person name="Astvaldsson A."/>
            <person name="Svard S.G."/>
            <person name="Andersson J.O."/>
        </authorList>
    </citation>
    <scope>NUCLEOTIDE SEQUENCE</scope>
    <source>
        <strain evidence="4">ATCC 50377</strain>
    </source>
</reference>
<sequence length="91" mass="11084">MDSVINQLILILGTQDVYDMADHNQEVPSHHAFLRQDYNLWTFQMKQRLVHSVRKHGYDLKQIQRSDFPEMTRVQIKNQYFYLKRLGRFDQ</sequence>
<evidence type="ECO:0000313" key="3">
    <source>
        <dbReference type="EMBL" id="EST49584.1"/>
    </source>
</evidence>
<protein>
    <recommendedName>
        <fullName evidence="7">Myb-like DNA-binding domain-containing protein</fullName>
    </recommendedName>
</protein>
<dbReference type="VEuPathDB" id="GiardiaDB:SS50377_24786"/>
<evidence type="ECO:0000313" key="1">
    <source>
        <dbReference type="EMBL" id="EST44124.1"/>
    </source>
</evidence>
<evidence type="ECO:0000313" key="4">
    <source>
        <dbReference type="EMBL" id="KAH0572674.1"/>
    </source>
</evidence>
<reference evidence="4" key="2">
    <citation type="submission" date="2020-12" db="EMBL/GenBank/DDBJ databases">
        <title>New Spironucleus salmonicida genome in near-complete chromosomes.</title>
        <authorList>
            <person name="Xu F."/>
            <person name="Kurt Z."/>
            <person name="Jimenez-Gonzalez A."/>
            <person name="Astvaldsson A."/>
            <person name="Andersson J.O."/>
            <person name="Svard S.G."/>
        </authorList>
    </citation>
    <scope>NUCLEOTIDE SEQUENCE</scope>
    <source>
        <strain evidence="4">ATCC 50377</strain>
    </source>
</reference>
<organism evidence="1">
    <name type="scientific">Spironucleus salmonicida</name>
    <dbReference type="NCBI Taxonomy" id="348837"/>
    <lineage>
        <taxon>Eukaryota</taxon>
        <taxon>Metamonada</taxon>
        <taxon>Diplomonadida</taxon>
        <taxon>Hexamitidae</taxon>
        <taxon>Hexamitinae</taxon>
        <taxon>Spironucleus</taxon>
    </lineage>
</organism>
<dbReference type="EMBL" id="AUWU02000005">
    <property type="protein sequence ID" value="KAH0572694.1"/>
    <property type="molecule type" value="Genomic_DNA"/>
</dbReference>
<evidence type="ECO:0000313" key="6">
    <source>
        <dbReference type="Proteomes" id="UP000018208"/>
    </source>
</evidence>
<accession>V6LTK7</accession>
<dbReference type="VEuPathDB" id="GiardiaDB:SS50377_24806"/>
<dbReference type="Proteomes" id="UP000018208">
    <property type="component" value="Unassembled WGS sequence"/>
</dbReference>
<proteinExistence type="predicted"/>
<dbReference type="EMBL" id="KI546114">
    <property type="protein sequence ID" value="EST44677.1"/>
    <property type="molecule type" value="Genomic_DNA"/>
</dbReference>
<evidence type="ECO:0000313" key="5">
    <source>
        <dbReference type="EMBL" id="KAH0572694.1"/>
    </source>
</evidence>
<evidence type="ECO:0008006" key="7">
    <source>
        <dbReference type="Google" id="ProtNLM"/>
    </source>
</evidence>
<dbReference type="AlphaFoldDB" id="V6LTK7"/>
<dbReference type="EMBL" id="KI546127">
    <property type="protein sequence ID" value="EST44124.1"/>
    <property type="molecule type" value="Genomic_DNA"/>
</dbReference>
<dbReference type="EMBL" id="AUWU02000005">
    <property type="protein sequence ID" value="KAH0572674.1"/>
    <property type="molecule type" value="Genomic_DNA"/>
</dbReference>
<name>V6LTK7_9EUKA</name>
<dbReference type="InterPro" id="IPR009057">
    <property type="entry name" value="Homeodomain-like_sf"/>
</dbReference>